<dbReference type="KEGG" id="nve:5511453"/>
<keyword evidence="2" id="KW-0245">EGF-like domain</keyword>
<evidence type="ECO:0000313" key="4">
    <source>
        <dbReference type="EMBL" id="EDO39771.1"/>
    </source>
</evidence>
<feature type="domain" description="EGF-like" evidence="3">
    <location>
        <begin position="111"/>
        <end position="150"/>
    </location>
</feature>
<organism evidence="4 5">
    <name type="scientific">Nematostella vectensis</name>
    <name type="common">Starlet sea anemone</name>
    <dbReference type="NCBI Taxonomy" id="45351"/>
    <lineage>
        <taxon>Eukaryota</taxon>
        <taxon>Metazoa</taxon>
        <taxon>Cnidaria</taxon>
        <taxon>Anthozoa</taxon>
        <taxon>Hexacorallia</taxon>
        <taxon>Actiniaria</taxon>
        <taxon>Edwardsiidae</taxon>
        <taxon>Nematostella</taxon>
    </lineage>
</organism>
<comment type="caution">
    <text evidence="2">Lacks conserved residue(s) required for the propagation of feature annotation.</text>
</comment>
<dbReference type="AlphaFoldDB" id="A7S947"/>
<dbReference type="HOGENOM" id="CLU_1095399_0_0_1"/>
<dbReference type="eggNOG" id="KOG0228">
    <property type="taxonomic scope" value="Eukaryota"/>
</dbReference>
<proteinExistence type="inferred from homology"/>
<protein>
    <recommendedName>
        <fullName evidence="3">EGF-like domain-containing protein</fullName>
    </recommendedName>
</protein>
<comment type="similarity">
    <text evidence="1">Belongs to the EGF domain peptide family.</text>
</comment>
<dbReference type="CDD" id="cd00054">
    <property type="entry name" value="EGF_CA"/>
    <property type="match status" value="1"/>
</dbReference>
<dbReference type="PhylomeDB" id="A7S947"/>
<sequence length="254" mass="27867">MDLKRQVLLFLLGTVFVKHGVTEFFMRDGDWTFGQFLDDGSKAFRKSGAVIYSALMANLTSCLFECLYLNGCFAFNAEKKEKDLTCEFLNFGKSDYANFLVDNSTFQSYRLMTKCTDNPCKNGGVCSPLENGGELFSCTCPASHTGDVCHYLLDTPTGTLTSPPFKFLGPTLSFMIGGGCDVNYERAELLIDGAVVHKSTGIKKADGYCQSETMGKASWDVSAYLGRTAHVRLVDASSGNWGHINFDHVTDSCP</sequence>
<dbReference type="InParanoid" id="A7S947"/>
<dbReference type="Pfam" id="PF00008">
    <property type="entry name" value="EGF"/>
    <property type="match status" value="1"/>
</dbReference>
<gene>
    <name evidence="4" type="ORF">NEMVEDRAFT_v1g208687</name>
</gene>
<evidence type="ECO:0000256" key="2">
    <source>
        <dbReference type="PROSITE-ProRule" id="PRU00076"/>
    </source>
</evidence>
<dbReference type="EMBL" id="DS469601">
    <property type="protein sequence ID" value="EDO39771.1"/>
    <property type="molecule type" value="Genomic_DNA"/>
</dbReference>
<evidence type="ECO:0000259" key="3">
    <source>
        <dbReference type="PROSITE" id="PS50026"/>
    </source>
</evidence>
<keyword evidence="5" id="KW-1185">Reference proteome</keyword>
<dbReference type="Proteomes" id="UP000001593">
    <property type="component" value="Unassembled WGS sequence"/>
</dbReference>
<dbReference type="OrthoDB" id="10046852at2759"/>
<dbReference type="PROSITE" id="PS50026">
    <property type="entry name" value="EGF_3"/>
    <property type="match status" value="1"/>
</dbReference>
<name>A7S947_NEMVE</name>
<dbReference type="SUPFAM" id="SSF57196">
    <property type="entry name" value="EGF/Laminin"/>
    <property type="match status" value="1"/>
</dbReference>
<dbReference type="Gene3D" id="2.10.25.10">
    <property type="entry name" value="Laminin"/>
    <property type="match status" value="1"/>
</dbReference>
<keyword evidence="2" id="KW-1015">Disulfide bond</keyword>
<evidence type="ECO:0000256" key="1">
    <source>
        <dbReference type="ARBA" id="ARBA00006373"/>
    </source>
</evidence>
<accession>A7S947</accession>
<feature type="disulfide bond" evidence="2">
    <location>
        <begin position="140"/>
        <end position="149"/>
    </location>
</feature>
<dbReference type="InterPro" id="IPR000742">
    <property type="entry name" value="EGF"/>
</dbReference>
<reference evidence="4 5" key="1">
    <citation type="journal article" date="2007" name="Science">
        <title>Sea anemone genome reveals ancestral eumetazoan gene repertoire and genomic organization.</title>
        <authorList>
            <person name="Putnam N.H."/>
            <person name="Srivastava M."/>
            <person name="Hellsten U."/>
            <person name="Dirks B."/>
            <person name="Chapman J."/>
            <person name="Salamov A."/>
            <person name="Terry A."/>
            <person name="Shapiro H."/>
            <person name="Lindquist E."/>
            <person name="Kapitonov V.V."/>
            <person name="Jurka J."/>
            <person name="Genikhovich G."/>
            <person name="Grigoriev I.V."/>
            <person name="Lucas S.M."/>
            <person name="Steele R.E."/>
            <person name="Finnerty J.R."/>
            <person name="Technau U."/>
            <person name="Martindale M.Q."/>
            <person name="Rokhsar D.S."/>
        </authorList>
    </citation>
    <scope>NUCLEOTIDE SEQUENCE [LARGE SCALE GENOMIC DNA]</scope>
    <source>
        <strain evidence="5">CH2 X CH6</strain>
    </source>
</reference>
<evidence type="ECO:0000313" key="5">
    <source>
        <dbReference type="Proteomes" id="UP000001593"/>
    </source>
</evidence>
<dbReference type="PROSITE" id="PS00022">
    <property type="entry name" value="EGF_1"/>
    <property type="match status" value="1"/>
</dbReference>